<sequence>MNRADLISKKGSMKQNDFIGRMGNRSRRDLRGRVLTDDEIHQLLSAITDEREKALIAVILGTGIGNFDLIEVRLADIDRFWRLTFRRQKTGEARGVQLSSRVMEILGAYLEQRKDKSPYLFPAKKPGVVGRDWWKHAENVAEDTPMDSKIMLFTIDRAIQRSGMDIKRCDLRLTFRTRAAEKREEDEMIEKLVCLLHVNVDTAKEILYKYVGKRKNVGL</sequence>
<evidence type="ECO:0000259" key="2">
    <source>
        <dbReference type="PROSITE" id="PS51898"/>
    </source>
</evidence>
<dbReference type="PANTHER" id="PTHR30349:SF64">
    <property type="entry name" value="PROPHAGE INTEGRASE INTD-RELATED"/>
    <property type="match status" value="1"/>
</dbReference>
<dbReference type="AlphaFoldDB" id="A0A9D1D2H7"/>
<evidence type="ECO:0000313" key="4">
    <source>
        <dbReference type="Proteomes" id="UP000886886"/>
    </source>
</evidence>
<name>A0A9D1D2H7_9FIRM</name>
<dbReference type="PROSITE" id="PS51898">
    <property type="entry name" value="TYR_RECOMBINASE"/>
    <property type="match status" value="1"/>
</dbReference>
<dbReference type="SUPFAM" id="SSF56349">
    <property type="entry name" value="DNA breaking-rejoining enzymes"/>
    <property type="match status" value="1"/>
</dbReference>
<gene>
    <name evidence="3" type="ORF">IAB26_14205</name>
</gene>
<dbReference type="InterPro" id="IPR050090">
    <property type="entry name" value="Tyrosine_recombinase_XerCD"/>
</dbReference>
<evidence type="ECO:0000313" key="3">
    <source>
        <dbReference type="EMBL" id="HIQ97698.1"/>
    </source>
</evidence>
<protein>
    <submittedName>
        <fullName evidence="3">Tyrosine-type recombinase/integrase</fullName>
    </submittedName>
</protein>
<proteinExistence type="predicted"/>
<dbReference type="Pfam" id="PF00589">
    <property type="entry name" value="Phage_integrase"/>
    <property type="match status" value="1"/>
</dbReference>
<dbReference type="EMBL" id="DVFT01000208">
    <property type="protein sequence ID" value="HIQ97698.1"/>
    <property type="molecule type" value="Genomic_DNA"/>
</dbReference>
<accession>A0A9D1D2H7</accession>
<reference evidence="3" key="1">
    <citation type="submission" date="2020-10" db="EMBL/GenBank/DDBJ databases">
        <authorList>
            <person name="Gilroy R."/>
        </authorList>
    </citation>
    <scope>NUCLEOTIDE SEQUENCE</scope>
    <source>
        <strain evidence="3">ChiSjej3B21-11622</strain>
    </source>
</reference>
<dbReference type="Proteomes" id="UP000886886">
    <property type="component" value="Unassembled WGS sequence"/>
</dbReference>
<dbReference type="PANTHER" id="PTHR30349">
    <property type="entry name" value="PHAGE INTEGRASE-RELATED"/>
    <property type="match status" value="1"/>
</dbReference>
<feature type="domain" description="Tyr recombinase" evidence="2">
    <location>
        <begin position="30"/>
        <end position="219"/>
    </location>
</feature>
<dbReference type="InterPro" id="IPR002104">
    <property type="entry name" value="Integrase_catalytic"/>
</dbReference>
<dbReference type="GO" id="GO:0015074">
    <property type="term" value="P:DNA integration"/>
    <property type="evidence" value="ECO:0007669"/>
    <property type="project" value="InterPro"/>
</dbReference>
<evidence type="ECO:0000256" key="1">
    <source>
        <dbReference type="ARBA" id="ARBA00023172"/>
    </source>
</evidence>
<keyword evidence="1" id="KW-0233">DNA recombination</keyword>
<dbReference type="InterPro" id="IPR011010">
    <property type="entry name" value="DNA_brk_join_enz"/>
</dbReference>
<reference evidence="3" key="2">
    <citation type="journal article" date="2021" name="PeerJ">
        <title>Extensive microbial diversity within the chicken gut microbiome revealed by metagenomics and culture.</title>
        <authorList>
            <person name="Gilroy R."/>
            <person name="Ravi A."/>
            <person name="Getino M."/>
            <person name="Pursley I."/>
            <person name="Horton D.L."/>
            <person name="Alikhan N.F."/>
            <person name="Baker D."/>
            <person name="Gharbi K."/>
            <person name="Hall N."/>
            <person name="Watson M."/>
            <person name="Adriaenssens E.M."/>
            <person name="Foster-Nyarko E."/>
            <person name="Jarju S."/>
            <person name="Secka A."/>
            <person name="Antonio M."/>
            <person name="Oren A."/>
            <person name="Chaudhuri R.R."/>
            <person name="La Ragione R."/>
            <person name="Hildebrand F."/>
            <person name="Pallen M.J."/>
        </authorList>
    </citation>
    <scope>NUCLEOTIDE SEQUENCE</scope>
    <source>
        <strain evidence="3">ChiSjej3B21-11622</strain>
    </source>
</reference>
<dbReference type="InterPro" id="IPR013762">
    <property type="entry name" value="Integrase-like_cat_sf"/>
</dbReference>
<dbReference type="GO" id="GO:0003677">
    <property type="term" value="F:DNA binding"/>
    <property type="evidence" value="ECO:0007669"/>
    <property type="project" value="InterPro"/>
</dbReference>
<organism evidence="3 4">
    <name type="scientific">Candidatus Limivivens merdigallinarum</name>
    <dbReference type="NCBI Taxonomy" id="2840859"/>
    <lineage>
        <taxon>Bacteria</taxon>
        <taxon>Bacillati</taxon>
        <taxon>Bacillota</taxon>
        <taxon>Clostridia</taxon>
        <taxon>Lachnospirales</taxon>
        <taxon>Lachnospiraceae</taxon>
        <taxon>Lachnospiraceae incertae sedis</taxon>
        <taxon>Candidatus Limivivens</taxon>
    </lineage>
</organism>
<dbReference type="GO" id="GO:0006310">
    <property type="term" value="P:DNA recombination"/>
    <property type="evidence" value="ECO:0007669"/>
    <property type="project" value="UniProtKB-KW"/>
</dbReference>
<comment type="caution">
    <text evidence="3">The sequence shown here is derived from an EMBL/GenBank/DDBJ whole genome shotgun (WGS) entry which is preliminary data.</text>
</comment>
<dbReference type="Gene3D" id="1.10.443.10">
    <property type="entry name" value="Intergrase catalytic core"/>
    <property type="match status" value="1"/>
</dbReference>